<accession>A0A2R6WZE5</accession>
<dbReference type="EMBL" id="KZ772718">
    <property type="protein sequence ID" value="PTQ39228.1"/>
    <property type="molecule type" value="Genomic_DNA"/>
</dbReference>
<sequence length="99" mass="10948">MNTLIVYIGDMPAKLLDHLLLHLIRSPPGRLFVPRLFGPRLSALWHDYDSSTNAATSAENFDGRVRKCLKSPPKPSCSSPLVPVHGISRRRGVSVRSSD</sequence>
<reference evidence="2" key="1">
    <citation type="journal article" date="2017" name="Cell">
        <title>Insights into land plant evolution garnered from the Marchantia polymorpha genome.</title>
        <authorList>
            <person name="Bowman J.L."/>
            <person name="Kohchi T."/>
            <person name="Yamato K.T."/>
            <person name="Jenkins J."/>
            <person name="Shu S."/>
            <person name="Ishizaki K."/>
            <person name="Yamaoka S."/>
            <person name="Nishihama R."/>
            <person name="Nakamura Y."/>
            <person name="Berger F."/>
            <person name="Adam C."/>
            <person name="Aki S.S."/>
            <person name="Althoff F."/>
            <person name="Araki T."/>
            <person name="Arteaga-Vazquez M.A."/>
            <person name="Balasubrmanian S."/>
            <person name="Barry K."/>
            <person name="Bauer D."/>
            <person name="Boehm C.R."/>
            <person name="Briginshaw L."/>
            <person name="Caballero-Perez J."/>
            <person name="Catarino B."/>
            <person name="Chen F."/>
            <person name="Chiyoda S."/>
            <person name="Chovatia M."/>
            <person name="Davies K.M."/>
            <person name="Delmans M."/>
            <person name="Demura T."/>
            <person name="Dierschke T."/>
            <person name="Dolan L."/>
            <person name="Dorantes-Acosta A.E."/>
            <person name="Eklund D.M."/>
            <person name="Florent S.N."/>
            <person name="Flores-Sandoval E."/>
            <person name="Fujiyama A."/>
            <person name="Fukuzawa H."/>
            <person name="Galik B."/>
            <person name="Grimanelli D."/>
            <person name="Grimwood J."/>
            <person name="Grossniklaus U."/>
            <person name="Hamada T."/>
            <person name="Haseloff J."/>
            <person name="Hetherington A.J."/>
            <person name="Higo A."/>
            <person name="Hirakawa Y."/>
            <person name="Hundley H.N."/>
            <person name="Ikeda Y."/>
            <person name="Inoue K."/>
            <person name="Inoue S.I."/>
            <person name="Ishida S."/>
            <person name="Jia Q."/>
            <person name="Kakita M."/>
            <person name="Kanazawa T."/>
            <person name="Kawai Y."/>
            <person name="Kawashima T."/>
            <person name="Kennedy M."/>
            <person name="Kinose K."/>
            <person name="Kinoshita T."/>
            <person name="Kohara Y."/>
            <person name="Koide E."/>
            <person name="Komatsu K."/>
            <person name="Kopischke S."/>
            <person name="Kubo M."/>
            <person name="Kyozuka J."/>
            <person name="Lagercrantz U."/>
            <person name="Lin S.S."/>
            <person name="Lindquist E."/>
            <person name="Lipzen A.M."/>
            <person name="Lu C.W."/>
            <person name="De Luna E."/>
            <person name="Martienssen R.A."/>
            <person name="Minamino N."/>
            <person name="Mizutani M."/>
            <person name="Mizutani M."/>
            <person name="Mochizuki N."/>
            <person name="Monte I."/>
            <person name="Mosher R."/>
            <person name="Nagasaki H."/>
            <person name="Nakagami H."/>
            <person name="Naramoto S."/>
            <person name="Nishitani K."/>
            <person name="Ohtani M."/>
            <person name="Okamoto T."/>
            <person name="Okumura M."/>
            <person name="Phillips J."/>
            <person name="Pollak B."/>
            <person name="Reinders A."/>
            <person name="Rovekamp M."/>
            <person name="Sano R."/>
            <person name="Sawa S."/>
            <person name="Schmid M.W."/>
            <person name="Shirakawa M."/>
            <person name="Solano R."/>
            <person name="Spunde A."/>
            <person name="Suetsugu N."/>
            <person name="Sugano S."/>
            <person name="Sugiyama A."/>
            <person name="Sun R."/>
            <person name="Suzuki Y."/>
            <person name="Takenaka M."/>
            <person name="Takezawa D."/>
            <person name="Tomogane H."/>
            <person name="Tsuzuki M."/>
            <person name="Ueda T."/>
            <person name="Umeda M."/>
            <person name="Ward J.M."/>
            <person name="Watanabe Y."/>
            <person name="Yazaki K."/>
            <person name="Yokoyama R."/>
            <person name="Yoshitake Y."/>
            <person name="Yotsui I."/>
            <person name="Zachgo S."/>
            <person name="Schmutz J."/>
        </authorList>
    </citation>
    <scope>NUCLEOTIDE SEQUENCE [LARGE SCALE GENOMIC DNA]</scope>
    <source>
        <strain evidence="2">Tak-1</strain>
    </source>
</reference>
<dbReference type="Proteomes" id="UP000244005">
    <property type="component" value="Unassembled WGS sequence"/>
</dbReference>
<gene>
    <name evidence="1" type="ORF">MARPO_0046s0050</name>
</gene>
<keyword evidence="2" id="KW-1185">Reference proteome</keyword>
<evidence type="ECO:0000313" key="1">
    <source>
        <dbReference type="EMBL" id="PTQ39228.1"/>
    </source>
</evidence>
<organism evidence="1 2">
    <name type="scientific">Marchantia polymorpha</name>
    <name type="common">Common liverwort</name>
    <name type="synonym">Marchantia aquatica</name>
    <dbReference type="NCBI Taxonomy" id="3197"/>
    <lineage>
        <taxon>Eukaryota</taxon>
        <taxon>Viridiplantae</taxon>
        <taxon>Streptophyta</taxon>
        <taxon>Embryophyta</taxon>
        <taxon>Marchantiophyta</taxon>
        <taxon>Marchantiopsida</taxon>
        <taxon>Marchantiidae</taxon>
        <taxon>Marchantiales</taxon>
        <taxon>Marchantiaceae</taxon>
        <taxon>Marchantia</taxon>
    </lineage>
</organism>
<protein>
    <submittedName>
        <fullName evidence="1">Uncharacterized protein</fullName>
    </submittedName>
</protein>
<name>A0A2R6WZE5_MARPO</name>
<dbReference type="Gramene" id="Mp7g00750.1">
    <property type="protein sequence ID" value="Mp7g00750.1.cds1"/>
    <property type="gene ID" value="Mp7g00750"/>
</dbReference>
<proteinExistence type="predicted"/>
<dbReference type="AlphaFoldDB" id="A0A2R6WZE5"/>
<evidence type="ECO:0000313" key="2">
    <source>
        <dbReference type="Proteomes" id="UP000244005"/>
    </source>
</evidence>